<feature type="compositionally biased region" description="Basic and acidic residues" evidence="1">
    <location>
        <begin position="37"/>
        <end position="46"/>
    </location>
</feature>
<evidence type="ECO:0000256" key="1">
    <source>
        <dbReference type="SAM" id="MobiDB-lite"/>
    </source>
</evidence>
<comment type="caution">
    <text evidence="2">The sequence shown here is derived from an EMBL/GenBank/DDBJ whole genome shotgun (WGS) entry which is preliminary data.</text>
</comment>
<feature type="region of interest" description="Disordered" evidence="1">
    <location>
        <begin position="18"/>
        <end position="46"/>
    </location>
</feature>
<gene>
    <name evidence="2" type="ORF">S06H3_14088</name>
</gene>
<reference evidence="2" key="1">
    <citation type="journal article" date="2014" name="Front. Microbiol.">
        <title>High frequency of phylogenetically diverse reductive dehalogenase-homologous genes in deep subseafloor sedimentary metagenomes.</title>
        <authorList>
            <person name="Kawai M."/>
            <person name="Futagami T."/>
            <person name="Toyoda A."/>
            <person name="Takaki Y."/>
            <person name="Nishi S."/>
            <person name="Hori S."/>
            <person name="Arai W."/>
            <person name="Tsubouchi T."/>
            <person name="Morono Y."/>
            <person name="Uchiyama I."/>
            <person name="Ito T."/>
            <person name="Fujiyama A."/>
            <person name="Inagaki F."/>
            <person name="Takami H."/>
        </authorList>
    </citation>
    <scope>NUCLEOTIDE SEQUENCE</scope>
    <source>
        <strain evidence="2">Expedition CK06-06</strain>
    </source>
</reference>
<dbReference type="EMBL" id="BARV01006886">
    <property type="protein sequence ID" value="GAI17640.1"/>
    <property type="molecule type" value="Genomic_DNA"/>
</dbReference>
<feature type="compositionally biased region" description="Basic and acidic residues" evidence="1">
    <location>
        <begin position="18"/>
        <end position="29"/>
    </location>
</feature>
<evidence type="ECO:0000313" key="2">
    <source>
        <dbReference type="EMBL" id="GAI17640.1"/>
    </source>
</evidence>
<protein>
    <submittedName>
        <fullName evidence="2">Uncharacterized protein</fullName>
    </submittedName>
</protein>
<proteinExistence type="predicted"/>
<name>X1MSH5_9ZZZZ</name>
<accession>X1MSH5</accession>
<organism evidence="2">
    <name type="scientific">marine sediment metagenome</name>
    <dbReference type="NCBI Taxonomy" id="412755"/>
    <lineage>
        <taxon>unclassified sequences</taxon>
        <taxon>metagenomes</taxon>
        <taxon>ecological metagenomes</taxon>
    </lineage>
</organism>
<dbReference type="AlphaFoldDB" id="X1MSH5"/>
<sequence length="46" mass="5583">MDNFYLLKVGGIMGGEDPRKLWSKRRPDNRMGQNPERLYKWSRETR</sequence>